<dbReference type="EC" id="2.4.2.-" evidence="11"/>
<comment type="caution">
    <text evidence="11">The sequence shown here is derived from an EMBL/GenBank/DDBJ whole genome shotgun (WGS) entry which is preliminary data.</text>
</comment>
<evidence type="ECO:0000256" key="2">
    <source>
        <dbReference type="ARBA" id="ARBA00011152"/>
    </source>
</evidence>
<comment type="subunit">
    <text evidence="2">Heterodimer of HisH and HisF.</text>
</comment>
<dbReference type="InterPro" id="IPR017926">
    <property type="entry name" value="GATASE"/>
</dbReference>
<feature type="domain" description="Glutamine amidotransferase" evidence="10">
    <location>
        <begin position="4"/>
        <end position="191"/>
    </location>
</feature>
<dbReference type="PROSITE" id="PS51273">
    <property type="entry name" value="GATASE_TYPE_1"/>
    <property type="match status" value="1"/>
</dbReference>
<keyword evidence="5" id="KW-0315">Glutamine amidotransferase</keyword>
<evidence type="ECO:0000256" key="3">
    <source>
        <dbReference type="ARBA" id="ARBA00022605"/>
    </source>
</evidence>
<dbReference type="SUPFAM" id="SSF52317">
    <property type="entry name" value="Class I glutamine amidotransferase-like"/>
    <property type="match status" value="1"/>
</dbReference>
<comment type="pathway">
    <text evidence="1">Amino-acid biosynthesis; L-histidine biosynthesis; L-histidine from 5-phospho-alpha-D-ribose 1-diphosphate: step 5/9.</text>
</comment>
<evidence type="ECO:0000256" key="9">
    <source>
        <dbReference type="ARBA" id="ARBA00049534"/>
    </source>
</evidence>
<gene>
    <name evidence="11" type="primary">hisH_32</name>
    <name evidence="11" type="ORF">SDC9_118301</name>
</gene>
<reference evidence="11" key="1">
    <citation type="submission" date="2019-08" db="EMBL/GenBank/DDBJ databases">
        <authorList>
            <person name="Kucharzyk K."/>
            <person name="Murdoch R.W."/>
            <person name="Higgins S."/>
            <person name="Loffler F."/>
        </authorList>
    </citation>
    <scope>NUCLEOTIDE SEQUENCE</scope>
</reference>
<evidence type="ECO:0000256" key="5">
    <source>
        <dbReference type="ARBA" id="ARBA00022962"/>
    </source>
</evidence>
<name>A0A645C289_9ZZZZ</name>
<dbReference type="Gene3D" id="3.40.50.880">
    <property type="match status" value="1"/>
</dbReference>
<keyword evidence="6" id="KW-0368">Histidine biosynthesis</keyword>
<accession>A0A645C289</accession>
<dbReference type="Pfam" id="PF00117">
    <property type="entry name" value="GATase"/>
    <property type="match status" value="1"/>
</dbReference>
<evidence type="ECO:0000256" key="6">
    <source>
        <dbReference type="ARBA" id="ARBA00023102"/>
    </source>
</evidence>
<dbReference type="GO" id="GO:0004359">
    <property type="term" value="F:glutaminase activity"/>
    <property type="evidence" value="ECO:0007669"/>
    <property type="project" value="UniProtKB-EC"/>
</dbReference>
<evidence type="ECO:0000256" key="8">
    <source>
        <dbReference type="ARBA" id="ARBA00047838"/>
    </source>
</evidence>
<dbReference type="GO" id="GO:0016829">
    <property type="term" value="F:lyase activity"/>
    <property type="evidence" value="ECO:0007669"/>
    <property type="project" value="UniProtKB-KW"/>
</dbReference>
<dbReference type="EMBL" id="VSSQ01024048">
    <property type="protein sequence ID" value="MPM71337.1"/>
    <property type="molecule type" value="Genomic_DNA"/>
</dbReference>
<keyword evidence="7" id="KW-0456">Lyase</keyword>
<dbReference type="PANTHER" id="PTHR42701">
    <property type="entry name" value="IMIDAZOLE GLYCEROL PHOSPHATE SYNTHASE SUBUNIT HISH"/>
    <property type="match status" value="1"/>
</dbReference>
<comment type="catalytic activity">
    <reaction evidence="8">
        <text>5-[(5-phospho-1-deoxy-D-ribulos-1-ylimino)methylamino]-1-(5-phospho-beta-D-ribosyl)imidazole-4-carboxamide + L-glutamine = D-erythro-1-(imidazol-4-yl)glycerol 3-phosphate + 5-amino-1-(5-phospho-beta-D-ribosyl)imidazole-4-carboxamide + L-glutamate + H(+)</text>
        <dbReference type="Rhea" id="RHEA:24793"/>
        <dbReference type="ChEBI" id="CHEBI:15378"/>
        <dbReference type="ChEBI" id="CHEBI:29985"/>
        <dbReference type="ChEBI" id="CHEBI:58278"/>
        <dbReference type="ChEBI" id="CHEBI:58359"/>
        <dbReference type="ChEBI" id="CHEBI:58475"/>
        <dbReference type="ChEBI" id="CHEBI:58525"/>
        <dbReference type="EC" id="4.3.2.10"/>
    </reaction>
</comment>
<keyword evidence="4" id="KW-0378">Hydrolase</keyword>
<sequence>MIAILDYGAGNLFSLGNAINRVGAEYIVTSRKEELAAASHIILPGVGDASQVISRMDRSGLVRFLVNVTKPVLGICVGMQVMCDSSEEGDAACAGIFAPRVRKLREVGVKVPHMGWNQVYDLKSPLFKGVNEGEWFYFVHSYAPLPGPGTIAKTTHGSCFASALNIRNFYGTQFHPEKSGTVGERVLRNFFELK</sequence>
<dbReference type="UniPathway" id="UPA00031">
    <property type="reaction ID" value="UER00010"/>
</dbReference>
<dbReference type="GO" id="GO:0000107">
    <property type="term" value="F:imidazoleglycerol-phosphate synthase activity"/>
    <property type="evidence" value="ECO:0007669"/>
    <property type="project" value="RHEA"/>
</dbReference>
<keyword evidence="11" id="KW-0808">Transferase</keyword>
<dbReference type="HAMAP" id="MF_00278">
    <property type="entry name" value="HisH"/>
    <property type="match status" value="1"/>
</dbReference>
<dbReference type="InterPro" id="IPR010139">
    <property type="entry name" value="Imidazole-glycPsynth_HisH"/>
</dbReference>
<organism evidence="11">
    <name type="scientific">bioreactor metagenome</name>
    <dbReference type="NCBI Taxonomy" id="1076179"/>
    <lineage>
        <taxon>unclassified sequences</taxon>
        <taxon>metagenomes</taxon>
        <taxon>ecological metagenomes</taxon>
    </lineage>
</organism>
<comment type="catalytic activity">
    <reaction evidence="9">
        <text>L-glutamine + H2O = L-glutamate + NH4(+)</text>
        <dbReference type="Rhea" id="RHEA:15889"/>
        <dbReference type="ChEBI" id="CHEBI:15377"/>
        <dbReference type="ChEBI" id="CHEBI:28938"/>
        <dbReference type="ChEBI" id="CHEBI:29985"/>
        <dbReference type="ChEBI" id="CHEBI:58359"/>
        <dbReference type="EC" id="3.5.1.2"/>
    </reaction>
</comment>
<keyword evidence="3" id="KW-0028">Amino-acid biosynthesis</keyword>
<evidence type="ECO:0000256" key="7">
    <source>
        <dbReference type="ARBA" id="ARBA00023239"/>
    </source>
</evidence>
<dbReference type="PIRSF" id="PIRSF000495">
    <property type="entry name" value="Amidotransf_hisH"/>
    <property type="match status" value="1"/>
</dbReference>
<evidence type="ECO:0000313" key="11">
    <source>
        <dbReference type="EMBL" id="MPM71337.1"/>
    </source>
</evidence>
<protein>
    <submittedName>
        <fullName evidence="11">Imidazole glycerol phosphate synthase subunit HisH</fullName>
        <ecNumber evidence="11">2.4.2.-</ecNumber>
    </submittedName>
</protein>
<dbReference type="PANTHER" id="PTHR42701:SF1">
    <property type="entry name" value="IMIDAZOLE GLYCEROL PHOSPHATE SYNTHASE SUBUNIT HISH"/>
    <property type="match status" value="1"/>
</dbReference>
<evidence type="ECO:0000259" key="10">
    <source>
        <dbReference type="Pfam" id="PF00117"/>
    </source>
</evidence>
<dbReference type="AlphaFoldDB" id="A0A645C289"/>
<evidence type="ECO:0000256" key="4">
    <source>
        <dbReference type="ARBA" id="ARBA00022801"/>
    </source>
</evidence>
<keyword evidence="11" id="KW-0328">Glycosyltransferase</keyword>
<evidence type="ECO:0000256" key="1">
    <source>
        <dbReference type="ARBA" id="ARBA00005091"/>
    </source>
</evidence>
<dbReference type="InterPro" id="IPR029062">
    <property type="entry name" value="Class_I_gatase-like"/>
</dbReference>
<dbReference type="GO" id="GO:0000105">
    <property type="term" value="P:L-histidine biosynthetic process"/>
    <property type="evidence" value="ECO:0007669"/>
    <property type="project" value="UniProtKB-UniPathway"/>
</dbReference>
<dbReference type="NCBIfam" id="TIGR01855">
    <property type="entry name" value="IMP_synth_hisH"/>
    <property type="match status" value="1"/>
</dbReference>
<proteinExistence type="inferred from homology"/>
<dbReference type="CDD" id="cd01748">
    <property type="entry name" value="GATase1_IGP_Synthase"/>
    <property type="match status" value="1"/>
</dbReference>